<evidence type="ECO:0000256" key="1">
    <source>
        <dbReference type="SAM" id="MobiDB-lite"/>
    </source>
</evidence>
<sequence>MPNRQWDSTLQQGLCPALQPTSLKFPQKTSLGHRLALNHHEYRSQSSLPGTARSRRDRPRGTSRNCRSRSRCSPCRSWTSSQDAGDVRLVWYARIWIAPSSQWRFEGLPEHDLQPAASYHQLHGVVNITANVVEGAADLEGNLVAT</sequence>
<gene>
    <name evidence="2" type="ORF">SS50377_18880</name>
</gene>
<proteinExistence type="predicted"/>
<organism evidence="2">
    <name type="scientific">Spironucleus salmonicida</name>
    <dbReference type="NCBI Taxonomy" id="348837"/>
    <lineage>
        <taxon>Eukaryota</taxon>
        <taxon>Metamonada</taxon>
        <taxon>Diplomonadida</taxon>
        <taxon>Hexamitidae</taxon>
        <taxon>Hexamitinae</taxon>
        <taxon>Spironucleus</taxon>
    </lineage>
</organism>
<protein>
    <submittedName>
        <fullName evidence="2">Uncharacterized protein</fullName>
    </submittedName>
</protein>
<dbReference type="AlphaFoldDB" id="V6LBB6"/>
<accession>V6LBB6</accession>
<feature type="region of interest" description="Disordered" evidence="1">
    <location>
        <begin position="42"/>
        <end position="72"/>
    </location>
</feature>
<evidence type="ECO:0000313" key="2">
    <source>
        <dbReference type="EMBL" id="EST41543.1"/>
    </source>
</evidence>
<dbReference type="EMBL" id="KI546169">
    <property type="protein sequence ID" value="EST41543.1"/>
    <property type="molecule type" value="Genomic_DNA"/>
</dbReference>
<name>V6LBB6_9EUKA</name>
<reference evidence="2" key="1">
    <citation type="journal article" date="2014" name="PLoS Genet.">
        <title>The Genome of Spironucleus salmonicida Highlights a Fish Pathogen Adapted to Fluctuating Environments.</title>
        <authorList>
            <person name="Xu F."/>
            <person name="Jerlstrom-Hultqvist J."/>
            <person name="Einarsson E."/>
            <person name="Astvaldsson A."/>
            <person name="Svard S.G."/>
            <person name="Andersson J.O."/>
        </authorList>
    </citation>
    <scope>NUCLEOTIDE SEQUENCE</scope>
</reference>